<gene>
    <name evidence="9" type="ORF">E3P99_00836</name>
</gene>
<dbReference type="GO" id="GO:0010629">
    <property type="term" value="P:negative regulation of gene expression"/>
    <property type="evidence" value="ECO:0007669"/>
    <property type="project" value="UniProtKB-ARBA"/>
</dbReference>
<protein>
    <recommendedName>
        <fullName evidence="8">C2H2-type domain-containing protein</fullName>
    </recommendedName>
</protein>
<evidence type="ECO:0000256" key="5">
    <source>
        <dbReference type="ARBA" id="ARBA00022839"/>
    </source>
</evidence>
<dbReference type="GO" id="GO:0003676">
    <property type="term" value="F:nucleic acid binding"/>
    <property type="evidence" value="ECO:0007669"/>
    <property type="project" value="InterPro"/>
</dbReference>
<feature type="compositionally biased region" description="Polar residues" evidence="7">
    <location>
        <begin position="79"/>
        <end position="96"/>
    </location>
</feature>
<keyword evidence="5" id="KW-0269">Exonuclease</keyword>
<dbReference type="PROSITE" id="PS00028">
    <property type="entry name" value="ZINC_FINGER_C2H2_1"/>
    <property type="match status" value="1"/>
</dbReference>
<dbReference type="PANTHER" id="PTHR12801">
    <property type="entry name" value="RNA EXONUCLEASE REXO1 / RECO3 FAMILY MEMBER-RELATED"/>
    <property type="match status" value="1"/>
</dbReference>
<reference evidence="9 10" key="1">
    <citation type="submission" date="2019-03" db="EMBL/GenBank/DDBJ databases">
        <title>Sequencing 23 genomes of Wallemia ichthyophaga.</title>
        <authorList>
            <person name="Gostincar C."/>
        </authorList>
    </citation>
    <scope>NUCLEOTIDE SEQUENCE [LARGE SCALE GENOMIC DNA]</scope>
    <source>
        <strain evidence="9 10">EXF-5753</strain>
    </source>
</reference>
<dbReference type="SUPFAM" id="SSF53098">
    <property type="entry name" value="Ribonuclease H-like"/>
    <property type="match status" value="1"/>
</dbReference>
<dbReference type="GO" id="GO:0004527">
    <property type="term" value="F:exonuclease activity"/>
    <property type="evidence" value="ECO:0007669"/>
    <property type="project" value="UniProtKB-KW"/>
</dbReference>
<dbReference type="InterPro" id="IPR036397">
    <property type="entry name" value="RNaseH_sf"/>
</dbReference>
<feature type="compositionally biased region" description="Low complexity" evidence="7">
    <location>
        <begin position="40"/>
        <end position="49"/>
    </location>
</feature>
<evidence type="ECO:0000256" key="1">
    <source>
        <dbReference type="ARBA" id="ARBA00004123"/>
    </source>
</evidence>
<comment type="subcellular location">
    <subcellularLocation>
        <location evidence="1">Nucleus</location>
    </subcellularLocation>
</comment>
<keyword evidence="6" id="KW-0539">Nucleus</keyword>
<dbReference type="OrthoDB" id="8191639at2759"/>
<dbReference type="InterPro" id="IPR013520">
    <property type="entry name" value="Ribonucl_H"/>
</dbReference>
<sequence>MFPVQGLLQNLECNDKKGCRSGVCLFSHSIVQRPPPPKPSTSSTAKSAPAPKPQKRPSNPLPQPSQPAPKKRLVKTPSLPISLSDGTPRIQATASESRIPVGDRQRSLTALYEQFYKMYSKLNDRKTLAFRDANAQEVEVYESAQTHSYKSATANTLIKLKRRAAITDSTSPLIGTESAIRHRLEEAEKRQSTNLTRKNLKKHIPTPTQLKEYGYTVEIPQTAGSSEPSAVGQMKDCSRCSQKFIVEEGDLLHDDCKFHDGKAITTKVDGRRSRIMSCCSTQMGSSGCCSGPHVFQEKDADSLHKRAAFIRTPHRGDALDVIALDCEMSYTTSGMSLTRLTVVNSDAEVILDELIKPHSKIIDANTRFSGVTVQQIEQSAVFDLAGIRACLFDIGVGNDTIIVGHGLENDLNALRIVHHNILDTAILYPHPAGLPFRNALRNLAAEVLKKFIQDAAPTTATGAAVATHSSLEDASTTLELLRAFMNKTKVIAECTKPSLKQLRLVNSQLDELITETLFESCRYFPELLSSDKVKLVKHLIVDHHPSFETLLQILPRFNNLHSITLNPTLATLIFEDPALDSTMALQKACPSLRQVTFIGDQVFRIVNQPTGIEFFKSKISDCNDLNLCSSCDCSPNRYQPKLMLRKRRTLRVAY</sequence>
<dbReference type="Gene3D" id="3.30.420.10">
    <property type="entry name" value="Ribonuclease H-like superfamily/Ribonuclease H"/>
    <property type="match status" value="1"/>
</dbReference>
<dbReference type="PANTHER" id="PTHR12801:SF115">
    <property type="entry name" value="FI18136P1-RELATED"/>
    <property type="match status" value="1"/>
</dbReference>
<organism evidence="9 10">
    <name type="scientific">Wallemia hederae</name>
    <dbReference type="NCBI Taxonomy" id="1540922"/>
    <lineage>
        <taxon>Eukaryota</taxon>
        <taxon>Fungi</taxon>
        <taxon>Dikarya</taxon>
        <taxon>Basidiomycota</taxon>
        <taxon>Wallemiomycotina</taxon>
        <taxon>Wallemiomycetes</taxon>
        <taxon>Wallemiales</taxon>
        <taxon>Wallemiaceae</taxon>
        <taxon>Wallemia</taxon>
    </lineage>
</organism>
<comment type="caution">
    <text evidence="9">The sequence shown here is derived from an EMBL/GenBank/DDBJ whole genome shotgun (WGS) entry which is preliminary data.</text>
</comment>
<evidence type="ECO:0000256" key="7">
    <source>
        <dbReference type="SAM" id="MobiDB-lite"/>
    </source>
</evidence>
<evidence type="ECO:0000256" key="4">
    <source>
        <dbReference type="ARBA" id="ARBA00022801"/>
    </source>
</evidence>
<dbReference type="AlphaFoldDB" id="A0A4T0FTD4"/>
<keyword evidence="3" id="KW-0540">Nuclease</keyword>
<dbReference type="EMBL" id="SPNW01000009">
    <property type="protein sequence ID" value="TIA91992.1"/>
    <property type="molecule type" value="Genomic_DNA"/>
</dbReference>
<name>A0A4T0FTD4_9BASI</name>
<dbReference type="Proteomes" id="UP000310189">
    <property type="component" value="Unassembled WGS sequence"/>
</dbReference>
<keyword evidence="4" id="KW-0378">Hydrolase</keyword>
<evidence type="ECO:0000256" key="2">
    <source>
        <dbReference type="ARBA" id="ARBA00006357"/>
    </source>
</evidence>
<keyword evidence="10" id="KW-1185">Reference proteome</keyword>
<dbReference type="FunFam" id="3.30.420.10:FF:000031">
    <property type="entry name" value="RNA exonuclease 1"/>
    <property type="match status" value="1"/>
</dbReference>
<evidence type="ECO:0000259" key="8">
    <source>
        <dbReference type="PROSITE" id="PS00028"/>
    </source>
</evidence>
<evidence type="ECO:0000313" key="9">
    <source>
        <dbReference type="EMBL" id="TIA91992.1"/>
    </source>
</evidence>
<dbReference type="SMART" id="SM00479">
    <property type="entry name" value="EXOIII"/>
    <property type="match status" value="1"/>
</dbReference>
<evidence type="ECO:0000256" key="3">
    <source>
        <dbReference type="ARBA" id="ARBA00022722"/>
    </source>
</evidence>
<dbReference type="InterPro" id="IPR047021">
    <property type="entry name" value="REXO1/3/4-like"/>
</dbReference>
<dbReference type="CDD" id="cd06145">
    <property type="entry name" value="REX1_like"/>
    <property type="match status" value="1"/>
</dbReference>
<accession>A0A4T0FTD4</accession>
<evidence type="ECO:0000256" key="6">
    <source>
        <dbReference type="ARBA" id="ARBA00023242"/>
    </source>
</evidence>
<dbReference type="GO" id="GO:0005634">
    <property type="term" value="C:nucleus"/>
    <property type="evidence" value="ECO:0007669"/>
    <property type="project" value="UniProtKB-SubCell"/>
</dbReference>
<evidence type="ECO:0000313" key="10">
    <source>
        <dbReference type="Proteomes" id="UP000310189"/>
    </source>
</evidence>
<feature type="domain" description="C2H2-type" evidence="8">
    <location>
        <begin position="237"/>
        <end position="259"/>
    </location>
</feature>
<dbReference type="InterPro" id="IPR012337">
    <property type="entry name" value="RNaseH-like_sf"/>
</dbReference>
<dbReference type="InterPro" id="IPR034922">
    <property type="entry name" value="REX1-like_exo"/>
</dbReference>
<comment type="similarity">
    <text evidence="2">Belongs to the REXO1/REXO3 family.</text>
</comment>
<proteinExistence type="inferred from homology"/>
<feature type="region of interest" description="Disordered" evidence="7">
    <location>
        <begin position="29"/>
        <end position="104"/>
    </location>
</feature>
<dbReference type="InterPro" id="IPR013087">
    <property type="entry name" value="Znf_C2H2_type"/>
</dbReference>